<dbReference type="EMBL" id="AMZN01000006">
    <property type="protein sequence ID" value="ELR73459.1"/>
    <property type="molecule type" value="Genomic_DNA"/>
</dbReference>
<dbReference type="Proteomes" id="UP000011135">
    <property type="component" value="Unassembled WGS sequence"/>
</dbReference>
<organism evidence="1 2">
    <name type="scientific">Fulvivirga imtechensis AK7</name>
    <dbReference type="NCBI Taxonomy" id="1237149"/>
    <lineage>
        <taxon>Bacteria</taxon>
        <taxon>Pseudomonadati</taxon>
        <taxon>Bacteroidota</taxon>
        <taxon>Cytophagia</taxon>
        <taxon>Cytophagales</taxon>
        <taxon>Fulvivirgaceae</taxon>
        <taxon>Fulvivirga</taxon>
    </lineage>
</organism>
<evidence type="ECO:0000313" key="2">
    <source>
        <dbReference type="Proteomes" id="UP000011135"/>
    </source>
</evidence>
<dbReference type="AlphaFoldDB" id="L8K0K1"/>
<sequence length="37" mass="4294">MQKYSLKKGRSVTIVTDQLLFTVHRSQFVFPVISIII</sequence>
<proteinExistence type="predicted"/>
<evidence type="ECO:0000313" key="1">
    <source>
        <dbReference type="EMBL" id="ELR73459.1"/>
    </source>
</evidence>
<keyword evidence="2" id="KW-1185">Reference proteome</keyword>
<accession>L8K0K1</accession>
<gene>
    <name evidence="1" type="ORF">C900_04311</name>
</gene>
<comment type="caution">
    <text evidence="1">The sequence shown here is derived from an EMBL/GenBank/DDBJ whole genome shotgun (WGS) entry which is preliminary data.</text>
</comment>
<reference evidence="1 2" key="1">
    <citation type="submission" date="2012-12" db="EMBL/GenBank/DDBJ databases">
        <title>Genome assembly of Fulvivirga imtechensis AK7.</title>
        <authorList>
            <person name="Nupur N."/>
            <person name="Khatri I."/>
            <person name="Kumar R."/>
            <person name="Subramanian S."/>
            <person name="Pinnaka A."/>
        </authorList>
    </citation>
    <scope>NUCLEOTIDE SEQUENCE [LARGE SCALE GENOMIC DNA]</scope>
    <source>
        <strain evidence="1 2">AK7</strain>
    </source>
</reference>
<protein>
    <submittedName>
        <fullName evidence="1">Uncharacterized protein</fullName>
    </submittedName>
</protein>
<name>L8K0K1_9BACT</name>